<feature type="binding site" evidence="13">
    <location>
        <position position="121"/>
    </location>
    <ligand>
        <name>Fe cation</name>
        <dbReference type="ChEBI" id="CHEBI:24875"/>
    </ligand>
</feature>
<evidence type="ECO:0000256" key="9">
    <source>
        <dbReference type="ARBA" id="ARBA00023004"/>
    </source>
</evidence>
<sequence length="266" mass="30471">MKSSKYQARKPDESGFIEYTEEEHETWSILYHRQIELLKGRACDEYMNGIEELAMPSDRIPQLDEINQVLKGKTGWGVARVPALISFDSFFKLLADKQFPVATFIRVREELDYLQEPDIFHEIFGHCPLLTNQDFADFTETYGRLGLAATKEERVYLARLYWLTVEFGLVDTSKGLRIYGGGILSSYGETGYALDSDIPVRTAFDPLAALRTPYRIDILQPLYYVIDDLSVLHRLCEMDIMALVHQAMEMPLLPPMFEPKPQEGAA</sequence>
<dbReference type="AlphaFoldDB" id="A0A081KC10"/>
<evidence type="ECO:0000256" key="2">
    <source>
        <dbReference type="ARBA" id="ARBA00001954"/>
    </source>
</evidence>
<organism evidence="15 16">
    <name type="scientific">Endozoicomonas elysicola</name>
    <dbReference type="NCBI Taxonomy" id="305900"/>
    <lineage>
        <taxon>Bacteria</taxon>
        <taxon>Pseudomonadati</taxon>
        <taxon>Pseudomonadota</taxon>
        <taxon>Gammaproteobacteria</taxon>
        <taxon>Oceanospirillales</taxon>
        <taxon>Endozoicomonadaceae</taxon>
        <taxon>Endozoicomonas</taxon>
    </lineage>
</organism>
<evidence type="ECO:0000256" key="13">
    <source>
        <dbReference type="PIRSR" id="PIRSR601273-2"/>
    </source>
</evidence>
<dbReference type="NCBIfam" id="TIGR01267">
    <property type="entry name" value="Phe4hydrox_mono"/>
    <property type="match status" value="1"/>
</dbReference>
<keyword evidence="10 15" id="KW-0503">Monooxygenase</keyword>
<reference evidence="15 16" key="1">
    <citation type="submission" date="2014-06" db="EMBL/GenBank/DDBJ databases">
        <title>Whole Genome Sequences of Three Symbiotic Endozoicomonas Bacteria.</title>
        <authorList>
            <person name="Neave M.J."/>
            <person name="Apprill A."/>
            <person name="Voolstra C.R."/>
        </authorList>
    </citation>
    <scope>NUCLEOTIDE SEQUENCE [LARGE SCALE GENOMIC DNA]</scope>
    <source>
        <strain evidence="15 16">DSM 22380</strain>
    </source>
</reference>
<evidence type="ECO:0000256" key="1">
    <source>
        <dbReference type="ARBA" id="ARBA00001060"/>
    </source>
</evidence>
<dbReference type="UniPathway" id="UPA00139">
    <property type="reaction ID" value="UER00337"/>
</dbReference>
<dbReference type="InterPro" id="IPR019774">
    <property type="entry name" value="Aromatic-AA_hydroxylase_C"/>
</dbReference>
<dbReference type="eggNOG" id="COG3186">
    <property type="taxonomic scope" value="Bacteria"/>
</dbReference>
<gene>
    <name evidence="15" type="primary">phhA</name>
    <name evidence="15" type="ORF">GV64_13915</name>
</gene>
<dbReference type="CDD" id="cd03348">
    <property type="entry name" value="pro_PheOH"/>
    <property type="match status" value="1"/>
</dbReference>
<dbReference type="GO" id="GO:0004505">
    <property type="term" value="F:phenylalanine 4-monooxygenase activity"/>
    <property type="evidence" value="ECO:0007669"/>
    <property type="project" value="UniProtKB-EC"/>
</dbReference>
<accession>A0A081KC10</accession>
<evidence type="ECO:0000256" key="7">
    <source>
        <dbReference type="ARBA" id="ARBA00022723"/>
    </source>
</evidence>
<dbReference type="SUPFAM" id="SSF56534">
    <property type="entry name" value="Aromatic aminoacid monoxygenases, catalytic and oligomerization domains"/>
    <property type="match status" value="1"/>
</dbReference>
<dbReference type="EC" id="1.14.16.1" evidence="5"/>
<dbReference type="NCBIfam" id="NF008877">
    <property type="entry name" value="PRK11913.1-2"/>
    <property type="match status" value="1"/>
</dbReference>
<keyword evidence="9 13" id="KW-0408">Iron</keyword>
<comment type="cofactor">
    <cofactor evidence="2 13">
        <name>Fe(2+)</name>
        <dbReference type="ChEBI" id="CHEBI:29033"/>
    </cofactor>
</comment>
<comment type="pathway">
    <text evidence="3">Amino-acid degradation; L-phenylalanine degradation; acetoacetate and fumarate from L-phenylalanine: step 1/6.</text>
</comment>
<dbReference type="GO" id="GO:0005506">
    <property type="term" value="F:iron ion binding"/>
    <property type="evidence" value="ECO:0007669"/>
    <property type="project" value="InterPro"/>
</dbReference>
<comment type="caution">
    <text evidence="15">The sequence shown here is derived from an EMBL/GenBank/DDBJ whole genome shotgun (WGS) entry which is preliminary data.</text>
</comment>
<dbReference type="PROSITE" id="PS00367">
    <property type="entry name" value="BH4_AAA_HYDROXYL_1"/>
    <property type="match status" value="1"/>
</dbReference>
<evidence type="ECO:0000313" key="16">
    <source>
        <dbReference type="Proteomes" id="UP000027997"/>
    </source>
</evidence>
<keyword evidence="16" id="KW-1185">Reference proteome</keyword>
<comment type="catalytic activity">
    <reaction evidence="1">
        <text>(6R)-L-erythro-5,6,7,8-tetrahydrobiopterin + L-phenylalanine + O2 = (4aS,6R)-4a-hydroxy-L-erythro-5,6,7,8-tetrahydrobiopterin + L-tyrosine</text>
        <dbReference type="Rhea" id="RHEA:20273"/>
        <dbReference type="ChEBI" id="CHEBI:15379"/>
        <dbReference type="ChEBI" id="CHEBI:15642"/>
        <dbReference type="ChEBI" id="CHEBI:58095"/>
        <dbReference type="ChEBI" id="CHEBI:58315"/>
        <dbReference type="ChEBI" id="CHEBI:59560"/>
        <dbReference type="EC" id="1.14.16.1"/>
    </reaction>
</comment>
<name>A0A081KC10_9GAMM</name>
<comment type="similarity">
    <text evidence="4">Belongs to the biopterin-dependent aromatic amino acid hydroxylase family.</text>
</comment>
<dbReference type="PROSITE" id="PS51410">
    <property type="entry name" value="BH4_AAA_HYDROXYL_2"/>
    <property type="match status" value="1"/>
</dbReference>
<feature type="domain" description="Biopterin-dependent aromatic amino acid hydroxylase family profile" evidence="14">
    <location>
        <begin position="1"/>
        <end position="266"/>
    </location>
</feature>
<keyword evidence="11" id="KW-0585">Phenylalanine catabolism</keyword>
<dbReference type="InterPro" id="IPR036951">
    <property type="entry name" value="ArAA_hydroxylase_sf"/>
</dbReference>
<protein>
    <recommendedName>
        <fullName evidence="6">Phenylalanine-4-hydroxylase</fullName>
        <ecNumber evidence="5">1.14.16.1</ecNumber>
    </recommendedName>
    <alternativeName>
        <fullName evidence="12">Phe-4-monooxygenase</fullName>
    </alternativeName>
</protein>
<dbReference type="InterPro" id="IPR018301">
    <property type="entry name" value="ArAA_hydroxylase_Fe/CU_BS"/>
</dbReference>
<feature type="binding site" evidence="13">
    <location>
        <position position="166"/>
    </location>
    <ligand>
        <name>Fe cation</name>
        <dbReference type="ChEBI" id="CHEBI:24875"/>
    </ligand>
</feature>
<dbReference type="PANTHER" id="PTHR11473">
    <property type="entry name" value="AROMATIC AMINO ACID HYDROXYLASE"/>
    <property type="match status" value="1"/>
</dbReference>
<dbReference type="Proteomes" id="UP000027997">
    <property type="component" value="Unassembled WGS sequence"/>
</dbReference>
<dbReference type="InterPro" id="IPR005960">
    <property type="entry name" value="Phe-4-hydroxylase_mono"/>
</dbReference>
<evidence type="ECO:0000256" key="12">
    <source>
        <dbReference type="ARBA" id="ARBA00029922"/>
    </source>
</evidence>
<evidence type="ECO:0000256" key="5">
    <source>
        <dbReference type="ARBA" id="ARBA00011995"/>
    </source>
</evidence>
<dbReference type="STRING" id="305900.GV64_13915"/>
<evidence type="ECO:0000256" key="6">
    <source>
        <dbReference type="ARBA" id="ARBA00020276"/>
    </source>
</evidence>
<dbReference type="RefSeq" id="WP_020583387.1">
    <property type="nucleotide sequence ID" value="NZ_JOJP01000001.1"/>
</dbReference>
<feature type="binding site" evidence="13">
    <location>
        <position position="126"/>
    </location>
    <ligand>
        <name>Fe cation</name>
        <dbReference type="ChEBI" id="CHEBI:24875"/>
    </ligand>
</feature>
<dbReference type="InterPro" id="IPR036329">
    <property type="entry name" value="Aro-AA_hydroxylase_C_sf"/>
</dbReference>
<evidence type="ECO:0000256" key="4">
    <source>
        <dbReference type="ARBA" id="ARBA00009712"/>
    </source>
</evidence>
<keyword evidence="8 15" id="KW-0560">Oxidoreductase</keyword>
<evidence type="ECO:0000256" key="10">
    <source>
        <dbReference type="ARBA" id="ARBA00023033"/>
    </source>
</evidence>
<evidence type="ECO:0000256" key="11">
    <source>
        <dbReference type="ARBA" id="ARBA00023232"/>
    </source>
</evidence>
<dbReference type="EMBL" id="JOJP01000001">
    <property type="protein sequence ID" value="KEI71686.1"/>
    <property type="molecule type" value="Genomic_DNA"/>
</dbReference>
<evidence type="ECO:0000256" key="3">
    <source>
        <dbReference type="ARBA" id="ARBA00005088"/>
    </source>
</evidence>
<dbReference type="PRINTS" id="PR00372">
    <property type="entry name" value="FYWHYDRXLASE"/>
</dbReference>
<dbReference type="GO" id="GO:0006559">
    <property type="term" value="P:L-phenylalanine catabolic process"/>
    <property type="evidence" value="ECO:0007669"/>
    <property type="project" value="UniProtKB-UniPathway"/>
</dbReference>
<evidence type="ECO:0000259" key="14">
    <source>
        <dbReference type="PROSITE" id="PS51410"/>
    </source>
</evidence>
<proteinExistence type="inferred from homology"/>
<keyword evidence="7 13" id="KW-0479">Metal-binding</keyword>
<dbReference type="InterPro" id="IPR001273">
    <property type="entry name" value="ArAA_hydroxylase"/>
</dbReference>
<evidence type="ECO:0000256" key="8">
    <source>
        <dbReference type="ARBA" id="ARBA00023002"/>
    </source>
</evidence>
<evidence type="ECO:0000313" key="15">
    <source>
        <dbReference type="EMBL" id="KEI71686.1"/>
    </source>
</evidence>
<dbReference type="PANTHER" id="PTHR11473:SF24">
    <property type="entry name" value="PHENYLALANINE-4-HYDROXYLASE"/>
    <property type="match status" value="1"/>
</dbReference>
<dbReference type="Gene3D" id="1.10.800.10">
    <property type="entry name" value="Aromatic amino acid hydroxylase"/>
    <property type="match status" value="1"/>
</dbReference>
<dbReference type="Pfam" id="PF00351">
    <property type="entry name" value="Biopterin_H"/>
    <property type="match status" value="1"/>
</dbReference>